<evidence type="ECO:0000256" key="9">
    <source>
        <dbReference type="ARBA" id="ARBA00022729"/>
    </source>
</evidence>
<reference evidence="19 20" key="1">
    <citation type="journal article" date="2024" name="IMA Fungus">
        <title>IMA Genome - F19 : A genome assembly and annotation guide to empower mycologists, including annotated draft genome sequences of Ceratocystis pirilliformis, Diaporthe australafricana, Fusarium ophioides, Paecilomyces lecythidis, and Sporothrix stenoceras.</title>
        <authorList>
            <person name="Aylward J."/>
            <person name="Wilson A.M."/>
            <person name="Visagie C.M."/>
            <person name="Spraker J."/>
            <person name="Barnes I."/>
            <person name="Buitendag C."/>
            <person name="Ceriani C."/>
            <person name="Del Mar Angel L."/>
            <person name="du Plessis D."/>
            <person name="Fuchs T."/>
            <person name="Gasser K."/>
            <person name="Kramer D."/>
            <person name="Li W."/>
            <person name="Munsamy K."/>
            <person name="Piso A."/>
            <person name="Price J.L."/>
            <person name="Sonnekus B."/>
            <person name="Thomas C."/>
            <person name="van der Nest A."/>
            <person name="van Dijk A."/>
            <person name="van Heerden A."/>
            <person name="van Vuuren N."/>
            <person name="Yilmaz N."/>
            <person name="Duong T.A."/>
            <person name="van der Merwe N.A."/>
            <person name="Wingfield M.J."/>
            <person name="Wingfield B.D."/>
        </authorList>
    </citation>
    <scope>NUCLEOTIDE SEQUENCE [LARGE SCALE GENOMIC DNA]</scope>
    <source>
        <strain evidence="19 20">CMW 18300</strain>
    </source>
</reference>
<dbReference type="InterPro" id="IPR051735">
    <property type="entry name" value="CFEM_domain"/>
</dbReference>
<evidence type="ECO:0000256" key="11">
    <source>
        <dbReference type="ARBA" id="ARBA00023136"/>
    </source>
</evidence>
<evidence type="ECO:0000313" key="19">
    <source>
        <dbReference type="EMBL" id="KAL1850733.1"/>
    </source>
</evidence>
<feature type="chain" id="PRO_5045398939" description="CFEM domain-containing protein" evidence="17">
    <location>
        <begin position="20"/>
        <end position="199"/>
    </location>
</feature>
<evidence type="ECO:0000256" key="2">
    <source>
        <dbReference type="ARBA" id="ARBA00004613"/>
    </source>
</evidence>
<comment type="caution">
    <text evidence="19">The sequence shown here is derived from an EMBL/GenBank/DDBJ whole genome shotgun (WGS) entry which is preliminary data.</text>
</comment>
<keyword evidence="12 15" id="KW-1015">Disulfide bond</keyword>
<keyword evidence="10 15" id="KW-0408">Iron</keyword>
<feature type="signal peptide" evidence="17">
    <location>
        <begin position="1"/>
        <end position="19"/>
    </location>
</feature>
<evidence type="ECO:0000256" key="10">
    <source>
        <dbReference type="ARBA" id="ARBA00023004"/>
    </source>
</evidence>
<keyword evidence="8 15" id="KW-0479">Metal-binding</keyword>
<evidence type="ECO:0000256" key="5">
    <source>
        <dbReference type="ARBA" id="ARBA00022525"/>
    </source>
</evidence>
<evidence type="ECO:0000256" key="1">
    <source>
        <dbReference type="ARBA" id="ARBA00004609"/>
    </source>
</evidence>
<feature type="disulfide bond" evidence="15">
    <location>
        <begin position="47"/>
        <end position="54"/>
    </location>
</feature>
<dbReference type="InterPro" id="IPR008427">
    <property type="entry name" value="Extracellular_membr_CFEM_dom"/>
</dbReference>
<evidence type="ECO:0000256" key="6">
    <source>
        <dbReference type="ARBA" id="ARBA00022617"/>
    </source>
</evidence>
<keyword evidence="4" id="KW-1003">Cell membrane</keyword>
<feature type="domain" description="CFEM" evidence="18">
    <location>
        <begin position="1"/>
        <end position="117"/>
    </location>
</feature>
<keyword evidence="20" id="KW-1185">Reference proteome</keyword>
<keyword evidence="13" id="KW-0325">Glycoprotein</keyword>
<evidence type="ECO:0000313" key="20">
    <source>
        <dbReference type="Proteomes" id="UP001583177"/>
    </source>
</evidence>
<evidence type="ECO:0000256" key="4">
    <source>
        <dbReference type="ARBA" id="ARBA00022475"/>
    </source>
</evidence>
<feature type="compositionally biased region" description="Low complexity" evidence="16">
    <location>
        <begin position="119"/>
        <end position="133"/>
    </location>
</feature>
<evidence type="ECO:0000256" key="15">
    <source>
        <dbReference type="PROSITE-ProRule" id="PRU01356"/>
    </source>
</evidence>
<evidence type="ECO:0000256" key="12">
    <source>
        <dbReference type="ARBA" id="ARBA00023157"/>
    </source>
</evidence>
<dbReference type="EMBL" id="JAWRVE010000182">
    <property type="protein sequence ID" value="KAL1850733.1"/>
    <property type="molecule type" value="Genomic_DNA"/>
</dbReference>
<evidence type="ECO:0000256" key="16">
    <source>
        <dbReference type="SAM" id="MobiDB-lite"/>
    </source>
</evidence>
<evidence type="ECO:0000256" key="13">
    <source>
        <dbReference type="ARBA" id="ARBA00023180"/>
    </source>
</evidence>
<evidence type="ECO:0000256" key="14">
    <source>
        <dbReference type="ARBA" id="ARBA00023288"/>
    </source>
</evidence>
<gene>
    <name evidence="19" type="ORF">Daus18300_012811</name>
</gene>
<name>A0ABR3W1K7_9PEZI</name>
<organism evidence="19 20">
    <name type="scientific">Diaporthe australafricana</name>
    <dbReference type="NCBI Taxonomy" id="127596"/>
    <lineage>
        <taxon>Eukaryota</taxon>
        <taxon>Fungi</taxon>
        <taxon>Dikarya</taxon>
        <taxon>Ascomycota</taxon>
        <taxon>Pezizomycotina</taxon>
        <taxon>Sordariomycetes</taxon>
        <taxon>Sordariomycetidae</taxon>
        <taxon>Diaporthales</taxon>
        <taxon>Diaporthaceae</taxon>
        <taxon>Diaporthe</taxon>
    </lineage>
</organism>
<dbReference type="PROSITE" id="PS52012">
    <property type="entry name" value="CFEM"/>
    <property type="match status" value="1"/>
</dbReference>
<feature type="binding site" description="axial binding residue" evidence="15">
    <location>
        <position position="51"/>
    </location>
    <ligand>
        <name>heme</name>
        <dbReference type="ChEBI" id="CHEBI:30413"/>
    </ligand>
    <ligandPart>
        <name>Fe</name>
        <dbReference type="ChEBI" id="CHEBI:18248"/>
    </ligandPart>
</feature>
<accession>A0ABR3W1K7</accession>
<sequence>MRLVTLHALALLYCGAVVAQDCINVALTAIPGCAQNCILNGAPSIGCQGTDFSCQCAQSAALYAAVEGCVSSACPSASYQAVIDGSEQVCDCAAPVGAGLVAAGTASVSGSIGSSIASNTATATGSSPTATSGSAGGSTGGGSGATGTPTGGSGNTWTGYSSVSPIATASVVGAVAQATPVIDVIRYVVPVVMMGAVVL</sequence>
<comment type="similarity">
    <text evidence="3">Belongs to the RBT5 family.</text>
</comment>
<keyword evidence="14" id="KW-0449">Lipoprotein</keyword>
<keyword evidence="9 17" id="KW-0732">Signal</keyword>
<dbReference type="PANTHER" id="PTHR37928:SF2">
    <property type="entry name" value="GPI ANCHORED CFEM DOMAIN PROTEIN (AFU_ORTHOLOGUE AFUA_6G10580)"/>
    <property type="match status" value="1"/>
</dbReference>
<dbReference type="PANTHER" id="PTHR37928">
    <property type="entry name" value="CFEM DOMAIN PROTEIN (AFU_ORTHOLOGUE AFUA_6G14090)"/>
    <property type="match status" value="1"/>
</dbReference>
<proteinExistence type="inferred from homology"/>
<evidence type="ECO:0000259" key="18">
    <source>
        <dbReference type="PROSITE" id="PS52012"/>
    </source>
</evidence>
<feature type="compositionally biased region" description="Gly residues" evidence="16">
    <location>
        <begin position="134"/>
        <end position="153"/>
    </location>
</feature>
<feature type="region of interest" description="Disordered" evidence="16">
    <location>
        <begin position="119"/>
        <end position="153"/>
    </location>
</feature>
<comment type="caution">
    <text evidence="15">Lacks conserved residue(s) required for the propagation of feature annotation.</text>
</comment>
<comment type="subcellular location">
    <subcellularLocation>
        <location evidence="1">Cell membrane</location>
        <topology evidence="1">Lipid-anchor</topology>
        <topology evidence="1">GPI-anchor</topology>
    </subcellularLocation>
    <subcellularLocation>
        <location evidence="2">Secreted</location>
    </subcellularLocation>
</comment>
<dbReference type="SMART" id="SM00747">
    <property type="entry name" value="CFEM"/>
    <property type="match status" value="1"/>
</dbReference>
<evidence type="ECO:0000256" key="17">
    <source>
        <dbReference type="SAM" id="SignalP"/>
    </source>
</evidence>
<keyword evidence="5" id="KW-0964">Secreted</keyword>
<evidence type="ECO:0000256" key="3">
    <source>
        <dbReference type="ARBA" id="ARBA00010031"/>
    </source>
</evidence>
<evidence type="ECO:0000256" key="7">
    <source>
        <dbReference type="ARBA" id="ARBA00022622"/>
    </source>
</evidence>
<keyword evidence="6 15" id="KW-0349">Heme</keyword>
<protein>
    <recommendedName>
        <fullName evidence="18">CFEM domain-containing protein</fullName>
    </recommendedName>
</protein>
<keyword evidence="11" id="KW-0472">Membrane</keyword>
<dbReference type="Proteomes" id="UP001583177">
    <property type="component" value="Unassembled WGS sequence"/>
</dbReference>
<keyword evidence="7" id="KW-0336">GPI-anchor</keyword>
<evidence type="ECO:0000256" key="8">
    <source>
        <dbReference type="ARBA" id="ARBA00022723"/>
    </source>
</evidence>
<dbReference type="Pfam" id="PF05730">
    <property type="entry name" value="CFEM"/>
    <property type="match status" value="1"/>
</dbReference>